<dbReference type="EMBL" id="CM007893">
    <property type="protein sequence ID" value="OTG29201.1"/>
    <property type="molecule type" value="Genomic_DNA"/>
</dbReference>
<proteinExistence type="predicted"/>
<evidence type="ECO:0000313" key="3">
    <source>
        <dbReference type="Proteomes" id="UP000215914"/>
    </source>
</evidence>
<dbReference type="Proteomes" id="UP000215914">
    <property type="component" value="Chromosome 4"/>
</dbReference>
<feature type="region of interest" description="Disordered" evidence="1">
    <location>
        <begin position="1"/>
        <end position="31"/>
    </location>
</feature>
<organism evidence="2 3">
    <name type="scientific">Helianthus annuus</name>
    <name type="common">Common sunflower</name>
    <dbReference type="NCBI Taxonomy" id="4232"/>
    <lineage>
        <taxon>Eukaryota</taxon>
        <taxon>Viridiplantae</taxon>
        <taxon>Streptophyta</taxon>
        <taxon>Embryophyta</taxon>
        <taxon>Tracheophyta</taxon>
        <taxon>Spermatophyta</taxon>
        <taxon>Magnoliopsida</taxon>
        <taxon>eudicotyledons</taxon>
        <taxon>Gunneridae</taxon>
        <taxon>Pentapetalae</taxon>
        <taxon>asterids</taxon>
        <taxon>campanulids</taxon>
        <taxon>Asterales</taxon>
        <taxon>Asteraceae</taxon>
        <taxon>Asteroideae</taxon>
        <taxon>Heliantheae alliance</taxon>
        <taxon>Heliantheae</taxon>
        <taxon>Helianthus</taxon>
    </lineage>
</organism>
<keyword evidence="3" id="KW-1185">Reference proteome</keyword>
<sequence>MENKAPIRQTQTKTHTHTQENADTKPAFPPLDYPISTSSVTHLPKTFPLFFSMSDRQYTGRQWMFQAMACGGAWRRTDRETERDGGCTKRD</sequence>
<reference evidence="3" key="1">
    <citation type="journal article" date="2017" name="Nature">
        <title>The sunflower genome provides insights into oil metabolism, flowering and Asterid evolution.</title>
        <authorList>
            <person name="Badouin H."/>
            <person name="Gouzy J."/>
            <person name="Grassa C.J."/>
            <person name="Murat F."/>
            <person name="Staton S.E."/>
            <person name="Cottret L."/>
            <person name="Lelandais-Briere C."/>
            <person name="Owens G.L."/>
            <person name="Carrere S."/>
            <person name="Mayjonade B."/>
            <person name="Legrand L."/>
            <person name="Gill N."/>
            <person name="Kane N.C."/>
            <person name="Bowers J.E."/>
            <person name="Hubner S."/>
            <person name="Bellec A."/>
            <person name="Berard A."/>
            <person name="Berges H."/>
            <person name="Blanchet N."/>
            <person name="Boniface M.C."/>
            <person name="Brunel D."/>
            <person name="Catrice O."/>
            <person name="Chaidir N."/>
            <person name="Claudel C."/>
            <person name="Donnadieu C."/>
            <person name="Faraut T."/>
            <person name="Fievet G."/>
            <person name="Helmstetter N."/>
            <person name="King M."/>
            <person name="Knapp S.J."/>
            <person name="Lai Z."/>
            <person name="Le Paslier M.C."/>
            <person name="Lippi Y."/>
            <person name="Lorenzon L."/>
            <person name="Mandel J.R."/>
            <person name="Marage G."/>
            <person name="Marchand G."/>
            <person name="Marquand E."/>
            <person name="Bret-Mestries E."/>
            <person name="Morien E."/>
            <person name="Nambeesan S."/>
            <person name="Nguyen T."/>
            <person name="Pegot-Espagnet P."/>
            <person name="Pouilly N."/>
            <person name="Raftis F."/>
            <person name="Sallet E."/>
            <person name="Schiex T."/>
            <person name="Thomas J."/>
            <person name="Vandecasteele C."/>
            <person name="Vares D."/>
            <person name="Vear F."/>
            <person name="Vautrin S."/>
            <person name="Crespi M."/>
            <person name="Mangin B."/>
            <person name="Burke J.M."/>
            <person name="Salse J."/>
            <person name="Munos S."/>
            <person name="Vincourt P."/>
            <person name="Rieseberg L.H."/>
            <person name="Langlade N.B."/>
        </authorList>
    </citation>
    <scope>NUCLEOTIDE SEQUENCE [LARGE SCALE GENOMIC DNA]</scope>
    <source>
        <strain evidence="3">cv. SF193</strain>
    </source>
</reference>
<dbReference type="AlphaFoldDB" id="A0A251V3L3"/>
<evidence type="ECO:0000313" key="2">
    <source>
        <dbReference type="EMBL" id="OTG29201.1"/>
    </source>
</evidence>
<dbReference type="InParanoid" id="A0A251V3L3"/>
<gene>
    <name evidence="2" type="ORF">HannXRQ_Chr04g0119631</name>
</gene>
<evidence type="ECO:0000256" key="1">
    <source>
        <dbReference type="SAM" id="MobiDB-lite"/>
    </source>
</evidence>
<protein>
    <submittedName>
        <fullName evidence="2">Uncharacterized protein</fullName>
    </submittedName>
</protein>
<name>A0A251V3L3_HELAN</name>
<accession>A0A251V3L3</accession>